<sequence>MTRGWRQRWYAWEDEMKNRWVVETRWAGRGRQRLGRRERSLSTVASGAASGKLLHYELWGPVFVLKQCMVLTVSEMIANQGPNNFDRLQLGIPNPSNPLDMMPDVAAISVGCWDGNSGQIPLQYQMNMFMLMCLYGKYGILSMFLSYDKFP</sequence>
<keyword evidence="2" id="KW-1185">Reference proteome</keyword>
<organism evidence="1 2">
    <name type="scientific">Arctium lappa</name>
    <name type="common">Greater burdock</name>
    <name type="synonym">Lappa major</name>
    <dbReference type="NCBI Taxonomy" id="4217"/>
    <lineage>
        <taxon>Eukaryota</taxon>
        <taxon>Viridiplantae</taxon>
        <taxon>Streptophyta</taxon>
        <taxon>Embryophyta</taxon>
        <taxon>Tracheophyta</taxon>
        <taxon>Spermatophyta</taxon>
        <taxon>Magnoliopsida</taxon>
        <taxon>eudicotyledons</taxon>
        <taxon>Gunneridae</taxon>
        <taxon>Pentapetalae</taxon>
        <taxon>asterids</taxon>
        <taxon>campanulids</taxon>
        <taxon>Asterales</taxon>
        <taxon>Asteraceae</taxon>
        <taxon>Carduoideae</taxon>
        <taxon>Cardueae</taxon>
        <taxon>Arctiinae</taxon>
        <taxon>Arctium</taxon>
    </lineage>
</organism>
<evidence type="ECO:0000313" key="2">
    <source>
        <dbReference type="Proteomes" id="UP001055879"/>
    </source>
</evidence>
<proteinExistence type="predicted"/>
<reference evidence="1 2" key="2">
    <citation type="journal article" date="2022" name="Mol. Ecol. Resour.">
        <title>The genomes of chicory, endive, great burdock and yacon provide insights into Asteraceae paleo-polyploidization history and plant inulin production.</title>
        <authorList>
            <person name="Fan W."/>
            <person name="Wang S."/>
            <person name="Wang H."/>
            <person name="Wang A."/>
            <person name="Jiang F."/>
            <person name="Liu H."/>
            <person name="Zhao H."/>
            <person name="Xu D."/>
            <person name="Zhang Y."/>
        </authorList>
    </citation>
    <scope>NUCLEOTIDE SEQUENCE [LARGE SCALE GENOMIC DNA]</scope>
    <source>
        <strain evidence="2">cv. Niubang</strain>
    </source>
</reference>
<gene>
    <name evidence="1" type="ORF">L6452_20659</name>
</gene>
<name>A0ACB9BGD5_ARCLA</name>
<comment type="caution">
    <text evidence="1">The sequence shown here is derived from an EMBL/GenBank/DDBJ whole genome shotgun (WGS) entry which is preliminary data.</text>
</comment>
<protein>
    <submittedName>
        <fullName evidence="1">Uncharacterized protein</fullName>
    </submittedName>
</protein>
<evidence type="ECO:0000313" key="1">
    <source>
        <dbReference type="EMBL" id="KAI3719755.1"/>
    </source>
</evidence>
<dbReference type="EMBL" id="CM042052">
    <property type="protein sequence ID" value="KAI3719755.1"/>
    <property type="molecule type" value="Genomic_DNA"/>
</dbReference>
<reference evidence="2" key="1">
    <citation type="journal article" date="2022" name="Mol. Ecol. Resour.">
        <title>The genomes of chicory, endive, great burdock and yacon provide insights into Asteraceae palaeo-polyploidization history and plant inulin production.</title>
        <authorList>
            <person name="Fan W."/>
            <person name="Wang S."/>
            <person name="Wang H."/>
            <person name="Wang A."/>
            <person name="Jiang F."/>
            <person name="Liu H."/>
            <person name="Zhao H."/>
            <person name="Xu D."/>
            <person name="Zhang Y."/>
        </authorList>
    </citation>
    <scope>NUCLEOTIDE SEQUENCE [LARGE SCALE GENOMIC DNA]</scope>
    <source>
        <strain evidence="2">cv. Niubang</strain>
    </source>
</reference>
<dbReference type="Proteomes" id="UP001055879">
    <property type="component" value="Linkage Group LG06"/>
</dbReference>
<accession>A0ACB9BGD5</accession>